<dbReference type="Gene3D" id="1.10.10.10">
    <property type="entry name" value="Winged helix-like DNA-binding domain superfamily/Winged helix DNA-binding domain"/>
    <property type="match status" value="1"/>
</dbReference>
<dbReference type="Pfam" id="PF03704">
    <property type="entry name" value="BTAD"/>
    <property type="match status" value="1"/>
</dbReference>
<dbReference type="SUPFAM" id="SSF48452">
    <property type="entry name" value="TPR-like"/>
    <property type="match status" value="2"/>
</dbReference>
<dbReference type="PRINTS" id="PR00364">
    <property type="entry name" value="DISEASERSIST"/>
</dbReference>
<reference evidence="3 4" key="1">
    <citation type="submission" date="2020-02" db="EMBL/GenBank/DDBJ databases">
        <title>Genome sequence of strain AETb3-4.</title>
        <authorList>
            <person name="Gao J."/>
            <person name="Zhang X."/>
        </authorList>
    </citation>
    <scope>NUCLEOTIDE SEQUENCE [LARGE SCALE GENOMIC DNA]</scope>
    <source>
        <strain evidence="3 4">AETb3-4</strain>
    </source>
</reference>
<evidence type="ECO:0000313" key="3">
    <source>
        <dbReference type="EMBL" id="NVM93659.1"/>
    </source>
</evidence>
<name>A0A7Y7IDU5_9MICC</name>
<keyword evidence="4" id="KW-1185">Reference proteome</keyword>
<dbReference type="InterPro" id="IPR058852">
    <property type="entry name" value="HTH_77"/>
</dbReference>
<feature type="domain" description="Bacterial transcriptional activator" evidence="2">
    <location>
        <begin position="111"/>
        <end position="248"/>
    </location>
</feature>
<dbReference type="Pfam" id="PF00931">
    <property type="entry name" value="NB-ARC"/>
    <property type="match status" value="1"/>
</dbReference>
<evidence type="ECO:0000259" key="2">
    <source>
        <dbReference type="SMART" id="SM01043"/>
    </source>
</evidence>
<dbReference type="InterPro" id="IPR011990">
    <property type="entry name" value="TPR-like_helical_dom_sf"/>
</dbReference>
<dbReference type="Gene3D" id="3.40.50.300">
    <property type="entry name" value="P-loop containing nucleotide triphosphate hydrolases"/>
    <property type="match status" value="1"/>
</dbReference>
<dbReference type="SMART" id="SM01043">
    <property type="entry name" value="BTAD"/>
    <property type="match status" value="1"/>
</dbReference>
<dbReference type="Pfam" id="PF25872">
    <property type="entry name" value="HTH_77"/>
    <property type="match status" value="1"/>
</dbReference>
<dbReference type="EMBL" id="JAAMFM010000002">
    <property type="protein sequence ID" value="NVM93659.1"/>
    <property type="molecule type" value="Genomic_DNA"/>
</dbReference>
<accession>A0A7Y7IDU5</accession>
<protein>
    <recommendedName>
        <fullName evidence="2">Bacterial transcriptional activator domain-containing protein</fullName>
    </recommendedName>
</protein>
<comment type="caution">
    <text evidence="3">The sequence shown here is derived from an EMBL/GenBank/DDBJ whole genome shotgun (WGS) entry which is preliminary data.</text>
</comment>
<dbReference type="Proteomes" id="UP000543556">
    <property type="component" value="Unassembled WGS sequence"/>
</dbReference>
<dbReference type="InterPro" id="IPR002182">
    <property type="entry name" value="NB-ARC"/>
</dbReference>
<proteinExistence type="predicted"/>
<dbReference type="InterPro" id="IPR005158">
    <property type="entry name" value="BTAD"/>
</dbReference>
<organism evidence="3 4">
    <name type="scientific">Arthrobacter wenxiniae</name>
    <dbReference type="NCBI Taxonomy" id="2713570"/>
    <lineage>
        <taxon>Bacteria</taxon>
        <taxon>Bacillati</taxon>
        <taxon>Actinomycetota</taxon>
        <taxon>Actinomycetes</taxon>
        <taxon>Micrococcales</taxon>
        <taxon>Micrococcaceae</taxon>
        <taxon>Arthrobacter</taxon>
    </lineage>
</organism>
<evidence type="ECO:0000256" key="1">
    <source>
        <dbReference type="SAM" id="MobiDB-lite"/>
    </source>
</evidence>
<dbReference type="PANTHER" id="PTHR47691">
    <property type="entry name" value="REGULATOR-RELATED"/>
    <property type="match status" value="1"/>
</dbReference>
<feature type="compositionally biased region" description="Low complexity" evidence="1">
    <location>
        <begin position="261"/>
        <end position="270"/>
    </location>
</feature>
<dbReference type="GO" id="GO:0003677">
    <property type="term" value="F:DNA binding"/>
    <property type="evidence" value="ECO:0007669"/>
    <property type="project" value="InterPro"/>
</dbReference>
<dbReference type="InterPro" id="IPR036388">
    <property type="entry name" value="WH-like_DNA-bd_sf"/>
</dbReference>
<dbReference type="InterPro" id="IPR016032">
    <property type="entry name" value="Sig_transdc_resp-reg_C-effctor"/>
</dbReference>
<evidence type="ECO:0000313" key="4">
    <source>
        <dbReference type="Proteomes" id="UP000543556"/>
    </source>
</evidence>
<dbReference type="SUPFAM" id="SSF46894">
    <property type="entry name" value="C-terminal effector domain of the bipartite response regulators"/>
    <property type="match status" value="1"/>
</dbReference>
<dbReference type="AlphaFoldDB" id="A0A7Y7IDU5"/>
<sequence>MDPSHSGLRIQLLGPFTVRVNGNAVENGRWRLRKAKSLVAMLALAPGQRSPREQVLDRLWPVLEPAAAARNLHQTLYVARQALAGLGTGSEGLLAIRGEMVVLDDTGPIAVDVLQFERSAMAALASGSEASLREAAKLYSGDLLPELPDAHWLAARRDELREAHREVLVKLASTVAQRAPEEALVILTRALESNPVHEGAVRAQMAVLAGMGRRSEALARYERLVEELLDAFGTDPDARTAELFRELLTGSPPDGPLRKPAGAAGHNGAAGREDTTGYLPSPLTSFIGRQRELVDVEGLMGRARLLTLTGAGGSGKTRLALEAAKRVRRGYVDGVWFVDLTGVREALLVADAVAEVLGLDSGAAPDRVRMLVGQLQRRSLLLVLDNCEHLLTACAQLVVALLSGSPGVRVLATSREPLHVDGEFTFRVPSLPLPPPVRAGAPDLAELGRLPSVQLFVERAARVRPGFALDAGNAQGVAELCRRLDGMPLALELAAARTAVLEPVEIVQRLGDALSLLGGGPAGATRRQTLRGTLEWSHALLTRPEQVLVRRLSVFAGGFTLHAVEAVCADPPLQQTELLELLARLVDKSLVVTERNAGGTRYRQLETVRQYCHENLERAGEADRLAEAHCAYFLAFAVAHNPEQATGVVIEAPKLLDSEHDNLRAALRWSCAREPEAALRLAASLWRFWFLRGHAVEGARWIERALAVAPDPTRPRAAALIGLTGLYSRQGRSDRHRALGAEALAIVRQIGEPDEVVMARLIETSLAWSTFDLEEAEQLAAAEHAEAVEGGRAEHAAASSWLLGQCALAREDGPPAARHLNICLDELAQSDTATPAFLPVITPSLQLVPIAGRLAPCLEETMLLGRRVGVIQAKGYALAALGYASRLSRDQQSAESVVAEAAEYFAGLGDDLARAQALHQLGCILRDGGGQSAAFGALSLARELRRGLGDRRGELLTELNIALLRAMGGDIDRGLGDARSCLSRFESAGDQVGMSATLTILGAVELISGEVRAAREMYRRAAERVAPWPKLAGWQRLMVAELSHELGDPDRAAREIDRVAAIFDRTRCVIACQRLAALRRQAPGGDVEISLSSR</sequence>
<dbReference type="InterPro" id="IPR027417">
    <property type="entry name" value="P-loop_NTPase"/>
</dbReference>
<gene>
    <name evidence="3" type="ORF">G6034_01810</name>
</gene>
<dbReference type="RefSeq" id="WP_176633402.1">
    <property type="nucleotide sequence ID" value="NZ_JAAMFM010000002.1"/>
</dbReference>
<feature type="region of interest" description="Disordered" evidence="1">
    <location>
        <begin position="248"/>
        <end position="275"/>
    </location>
</feature>
<dbReference type="SUPFAM" id="SSF52540">
    <property type="entry name" value="P-loop containing nucleoside triphosphate hydrolases"/>
    <property type="match status" value="1"/>
</dbReference>
<dbReference type="Gene3D" id="1.25.40.10">
    <property type="entry name" value="Tetratricopeptide repeat domain"/>
    <property type="match status" value="2"/>
</dbReference>
<dbReference type="GO" id="GO:0006355">
    <property type="term" value="P:regulation of DNA-templated transcription"/>
    <property type="evidence" value="ECO:0007669"/>
    <property type="project" value="InterPro"/>
</dbReference>
<dbReference type="PANTHER" id="PTHR47691:SF3">
    <property type="entry name" value="HTH-TYPE TRANSCRIPTIONAL REGULATOR RV0890C-RELATED"/>
    <property type="match status" value="1"/>
</dbReference>